<sequence length="495" mass="56283">MRQIVMSQAALDAAAERRRRKRKLRMEPPLNALHRNRDYVRKEPYIVSKFPEPISVLVGDRLCLHNRIQALLRDGNFDDAILGVRHAMFSNCRPTIFTCNAVLDHLQKAGKHTELLSLYKFITQSGVIPNIVTYNTVVSTHCEKLDIDAAVNILNDIYAAEMTPSTATFIQLMMAHFRLKKYEEAMRLFREMLDKCHGADPSTSAVTIEGFVNGGAIDQATELYMEMKRHGSIFSEQVFCILIRGYFATSRVSEAMEVFNFIPEKLQPTVLSYNAMLDGLFKAGRDQEGMDFFDSFKSKNVIPNASTYAIIMSRLVEQGNVDRALFLLDYMDENRAPTTAVYNALLIAHFKKHMDGQISKQIDYLVQDMLKKSCEPDAVTYTILIDGFFKEGKLEEALKMLRKIMESGFRPDVDVYNKLFGHLCNEGNLDDAQKLFQGMVGGGQNPDVATYDILKEGFSKSGRMDEIKKFFEHVLEKYNLSEELVAQLGVKTQDM</sequence>
<dbReference type="NCBIfam" id="TIGR00756">
    <property type="entry name" value="PPR"/>
    <property type="match status" value="3"/>
</dbReference>
<dbReference type="Pfam" id="PF12854">
    <property type="entry name" value="PPR_1"/>
    <property type="match status" value="1"/>
</dbReference>
<keyword evidence="5" id="KW-1185">Reference proteome</keyword>
<dbReference type="SUPFAM" id="SSF48452">
    <property type="entry name" value="TPR-like"/>
    <property type="match status" value="1"/>
</dbReference>
<feature type="repeat" description="PPR" evidence="3">
    <location>
        <begin position="447"/>
        <end position="477"/>
    </location>
</feature>
<dbReference type="PANTHER" id="PTHR46128">
    <property type="entry name" value="MITOCHONDRIAL GROUP I INTRON SPLICING FACTOR CCM1"/>
    <property type="match status" value="1"/>
</dbReference>
<dbReference type="PROSITE" id="PS51375">
    <property type="entry name" value="PPR"/>
    <property type="match status" value="7"/>
</dbReference>
<dbReference type="InterPro" id="IPR011990">
    <property type="entry name" value="TPR-like_helical_dom_sf"/>
</dbReference>
<reference evidence="4 5" key="1">
    <citation type="journal article" date="2021" name="Nat. Plants">
        <title>The Taxus genome provides insights into paclitaxel biosynthesis.</title>
        <authorList>
            <person name="Xiong X."/>
            <person name="Gou J."/>
            <person name="Liao Q."/>
            <person name="Li Y."/>
            <person name="Zhou Q."/>
            <person name="Bi G."/>
            <person name="Li C."/>
            <person name="Du R."/>
            <person name="Wang X."/>
            <person name="Sun T."/>
            <person name="Guo L."/>
            <person name="Liang H."/>
            <person name="Lu P."/>
            <person name="Wu Y."/>
            <person name="Zhang Z."/>
            <person name="Ro D.K."/>
            <person name="Shang Y."/>
            <person name="Huang S."/>
            <person name="Yan J."/>
        </authorList>
    </citation>
    <scope>NUCLEOTIDE SEQUENCE [LARGE SCALE GENOMIC DNA]</scope>
    <source>
        <strain evidence="4">Ta-2019</strain>
    </source>
</reference>
<dbReference type="AlphaFoldDB" id="A0AA38CH13"/>
<feature type="repeat" description="PPR" evidence="3">
    <location>
        <begin position="165"/>
        <end position="195"/>
    </location>
</feature>
<accession>A0AA38CH13</accession>
<feature type="repeat" description="PPR" evidence="3">
    <location>
        <begin position="269"/>
        <end position="303"/>
    </location>
</feature>
<gene>
    <name evidence="4" type="ORF">KI387_044283</name>
</gene>
<dbReference type="Pfam" id="PF01535">
    <property type="entry name" value="PPR"/>
    <property type="match status" value="3"/>
</dbReference>
<dbReference type="EMBL" id="JAHRHJ020000011">
    <property type="protein sequence ID" value="KAH9296703.1"/>
    <property type="molecule type" value="Genomic_DNA"/>
</dbReference>
<evidence type="ECO:0000256" key="1">
    <source>
        <dbReference type="ARBA" id="ARBA00007626"/>
    </source>
</evidence>
<dbReference type="InterPro" id="IPR050872">
    <property type="entry name" value="PPR_P_subfamily"/>
</dbReference>
<organism evidence="4 5">
    <name type="scientific">Taxus chinensis</name>
    <name type="common">Chinese yew</name>
    <name type="synonym">Taxus wallichiana var. chinensis</name>
    <dbReference type="NCBI Taxonomy" id="29808"/>
    <lineage>
        <taxon>Eukaryota</taxon>
        <taxon>Viridiplantae</taxon>
        <taxon>Streptophyta</taxon>
        <taxon>Embryophyta</taxon>
        <taxon>Tracheophyta</taxon>
        <taxon>Spermatophyta</taxon>
        <taxon>Pinopsida</taxon>
        <taxon>Pinidae</taxon>
        <taxon>Conifers II</taxon>
        <taxon>Cupressales</taxon>
        <taxon>Taxaceae</taxon>
        <taxon>Taxus</taxon>
    </lineage>
</organism>
<proteinExistence type="inferred from homology"/>
<comment type="caution">
    <text evidence="4">The sequence shown here is derived from an EMBL/GenBank/DDBJ whole genome shotgun (WGS) entry which is preliminary data.</text>
</comment>
<comment type="similarity">
    <text evidence="1">Belongs to the PPR family. P subfamily.</text>
</comment>
<dbReference type="Pfam" id="PF13041">
    <property type="entry name" value="PPR_2"/>
    <property type="match status" value="3"/>
</dbReference>
<evidence type="ECO:0000313" key="4">
    <source>
        <dbReference type="EMBL" id="KAH9296703.1"/>
    </source>
</evidence>
<protein>
    <recommendedName>
        <fullName evidence="6">Pentatricopeptide repeat-containing protein</fullName>
    </recommendedName>
</protein>
<feature type="repeat" description="PPR" evidence="3">
    <location>
        <begin position="377"/>
        <end position="411"/>
    </location>
</feature>
<keyword evidence="2" id="KW-0677">Repeat</keyword>
<dbReference type="PANTHER" id="PTHR46128:SF288">
    <property type="entry name" value="PENTACOTRIPEPTIDE-REPEAT REGION OF PRORP DOMAIN-CONTAINING PROTEIN"/>
    <property type="match status" value="1"/>
</dbReference>
<dbReference type="Gene3D" id="1.25.40.10">
    <property type="entry name" value="Tetratricopeptide repeat domain"/>
    <property type="match status" value="3"/>
</dbReference>
<feature type="repeat" description="PPR" evidence="3">
    <location>
        <begin position="95"/>
        <end position="129"/>
    </location>
</feature>
<feature type="repeat" description="PPR" evidence="3">
    <location>
        <begin position="130"/>
        <end position="164"/>
    </location>
</feature>
<dbReference type="Proteomes" id="UP000824469">
    <property type="component" value="Unassembled WGS sequence"/>
</dbReference>
<dbReference type="InterPro" id="IPR002885">
    <property type="entry name" value="PPR_rpt"/>
</dbReference>
<evidence type="ECO:0000256" key="2">
    <source>
        <dbReference type="ARBA" id="ARBA00022737"/>
    </source>
</evidence>
<dbReference type="OMA" id="STHCEKL"/>
<evidence type="ECO:0000256" key="3">
    <source>
        <dbReference type="PROSITE-ProRule" id="PRU00708"/>
    </source>
</evidence>
<feature type="repeat" description="PPR" evidence="3">
    <location>
        <begin position="412"/>
        <end position="446"/>
    </location>
</feature>
<evidence type="ECO:0000313" key="5">
    <source>
        <dbReference type="Proteomes" id="UP000824469"/>
    </source>
</evidence>
<name>A0AA38CH13_TAXCH</name>
<evidence type="ECO:0008006" key="6">
    <source>
        <dbReference type="Google" id="ProtNLM"/>
    </source>
</evidence>